<keyword evidence="1" id="KW-1133">Transmembrane helix</keyword>
<reference evidence="2 3" key="1">
    <citation type="submission" date="2024-05" db="EMBL/GenBank/DDBJ databases">
        <title>Roseateles sp. DJS-2-20 16S ribosomal RNA gene Genome sequencing and assembly.</title>
        <authorList>
            <person name="Woo H."/>
        </authorList>
    </citation>
    <scope>NUCLEOTIDE SEQUENCE [LARGE SCALE GENOMIC DNA]</scope>
    <source>
        <strain evidence="2 3">DJS-2-20</strain>
    </source>
</reference>
<comment type="caution">
    <text evidence="2">The sequence shown here is derived from an EMBL/GenBank/DDBJ whole genome shotgun (WGS) entry which is preliminary data.</text>
</comment>
<gene>
    <name evidence="2" type="ORF">ABDJ85_01185</name>
</gene>
<dbReference type="RefSeq" id="WP_347702896.1">
    <property type="nucleotide sequence ID" value="NZ_JBDPZD010000001.1"/>
</dbReference>
<sequence length="138" mass="14672">MNPWVGIGLALLALVGGGLLLGWQGVIFATTGIVFWLLLQMSRLMRVMKQAGAAPIGSVANAVMFHAKLQAGLKLVDLLALAGSLGRKLDGEGKRYAWQDPQGDCVELRLEKGKLVEWRLERAAESATEASAEAEAGS</sequence>
<evidence type="ECO:0000256" key="1">
    <source>
        <dbReference type="SAM" id="Phobius"/>
    </source>
</evidence>
<evidence type="ECO:0008006" key="4">
    <source>
        <dbReference type="Google" id="ProtNLM"/>
    </source>
</evidence>
<evidence type="ECO:0000313" key="3">
    <source>
        <dbReference type="Proteomes" id="UP001495147"/>
    </source>
</evidence>
<proteinExistence type="predicted"/>
<keyword evidence="3" id="KW-1185">Reference proteome</keyword>
<dbReference type="EMBL" id="JBDPZD010000001">
    <property type="protein sequence ID" value="MEO3690061.1"/>
    <property type="molecule type" value="Genomic_DNA"/>
</dbReference>
<accession>A0ABV0FYJ8</accession>
<evidence type="ECO:0000313" key="2">
    <source>
        <dbReference type="EMBL" id="MEO3690061.1"/>
    </source>
</evidence>
<organism evidence="2 3">
    <name type="scientific">Roseateles paludis</name>
    <dbReference type="NCBI Taxonomy" id="3145238"/>
    <lineage>
        <taxon>Bacteria</taxon>
        <taxon>Pseudomonadati</taxon>
        <taxon>Pseudomonadota</taxon>
        <taxon>Betaproteobacteria</taxon>
        <taxon>Burkholderiales</taxon>
        <taxon>Sphaerotilaceae</taxon>
        <taxon>Roseateles</taxon>
    </lineage>
</organism>
<feature type="transmembrane region" description="Helical" evidence="1">
    <location>
        <begin position="6"/>
        <end position="39"/>
    </location>
</feature>
<keyword evidence="1" id="KW-0812">Transmembrane</keyword>
<name>A0ABV0FYJ8_9BURK</name>
<dbReference type="Proteomes" id="UP001495147">
    <property type="component" value="Unassembled WGS sequence"/>
</dbReference>
<protein>
    <recommendedName>
        <fullName evidence="4">Glycerate kinase</fullName>
    </recommendedName>
</protein>
<keyword evidence="1" id="KW-0472">Membrane</keyword>